<accession>A0ABY6LIL3</accession>
<dbReference type="Pfam" id="PF00248">
    <property type="entry name" value="Aldo_ket_red"/>
    <property type="match status" value="2"/>
</dbReference>
<dbReference type="InterPro" id="IPR036812">
    <property type="entry name" value="NAD(P)_OxRdtase_dom_sf"/>
</dbReference>
<dbReference type="InterPro" id="IPR005399">
    <property type="entry name" value="K_chnl_volt-dep_bsu_KCNAB-rel"/>
</dbReference>
<proteinExistence type="inferred from homology"/>
<evidence type="ECO:0000313" key="5">
    <source>
        <dbReference type="EMBL" id="UYV79550.1"/>
    </source>
</evidence>
<feature type="domain" description="NADP-dependent oxidoreductase" evidence="4">
    <location>
        <begin position="165"/>
        <end position="358"/>
    </location>
</feature>
<comment type="similarity">
    <text evidence="1">Belongs to the shaker potassium channel beta subunit family.</text>
</comment>
<dbReference type="Proteomes" id="UP001235939">
    <property type="component" value="Chromosome 17"/>
</dbReference>
<organism evidence="5 6">
    <name type="scientific">Cordylochernes scorpioides</name>
    <dbReference type="NCBI Taxonomy" id="51811"/>
    <lineage>
        <taxon>Eukaryota</taxon>
        <taxon>Metazoa</taxon>
        <taxon>Ecdysozoa</taxon>
        <taxon>Arthropoda</taxon>
        <taxon>Chelicerata</taxon>
        <taxon>Arachnida</taxon>
        <taxon>Pseudoscorpiones</taxon>
        <taxon>Cheliferoidea</taxon>
        <taxon>Chernetidae</taxon>
        <taxon>Cordylochernes</taxon>
    </lineage>
</organism>
<feature type="domain" description="NADP-dependent oxidoreductase" evidence="4">
    <location>
        <begin position="36"/>
        <end position="93"/>
    </location>
</feature>
<dbReference type="PRINTS" id="PR01577">
    <property type="entry name" value="KCNABCHANNEL"/>
</dbReference>
<keyword evidence="6" id="KW-1185">Reference proteome</keyword>
<evidence type="ECO:0000256" key="3">
    <source>
        <dbReference type="ARBA" id="ARBA00023002"/>
    </source>
</evidence>
<keyword evidence="3" id="KW-0560">Oxidoreductase</keyword>
<dbReference type="EMBL" id="CP092879">
    <property type="protein sequence ID" value="UYV79550.1"/>
    <property type="molecule type" value="Genomic_DNA"/>
</dbReference>
<dbReference type="PANTHER" id="PTHR43150:SF2">
    <property type="entry name" value="HYPERKINETIC, ISOFORM M"/>
    <property type="match status" value="1"/>
</dbReference>
<keyword evidence="2" id="KW-0521">NADP</keyword>
<evidence type="ECO:0000313" key="6">
    <source>
        <dbReference type="Proteomes" id="UP001235939"/>
    </source>
</evidence>
<dbReference type="PANTHER" id="PTHR43150">
    <property type="entry name" value="HYPERKINETIC, ISOFORM M"/>
    <property type="match status" value="1"/>
</dbReference>
<evidence type="ECO:0000259" key="4">
    <source>
        <dbReference type="Pfam" id="PF00248"/>
    </source>
</evidence>
<dbReference type="InterPro" id="IPR023210">
    <property type="entry name" value="NADP_OxRdtase_dom"/>
</dbReference>
<sequence length="369" mass="41026">MKMYPRLAVLFTKGMLTQESGENRPEGLQHCLRWVGAGAWTTFGSQLSEENAEELVSLAYESGINLFDTGDIYALGKSEVLLGKILSKKNWRNDTLQKCLCLRSRDGKVRCSRIRVLSTGDPASWSLPNSSGGNACDRADSDRGLSRKHIIEGRACRHPSNKPGRRRLCAALQASLARLQLGYVDIMLIHKTDPMCPMEEVVRACTFCVDQGWALYWGTSRWSTVEIMEAYVVARQFQLVPPTVEQTEYHMLKREKVEVLMPEIFHKIGVGCISWCPLGFTVEPGKFDEGISKASLKVSLQRKLSSGWCGLRNEEVGCVFQAFLQPKDMENGLRADHAKMLEVTAMAELAGCSLAQLSIERACGPSRSG</sequence>
<reference evidence="5 6" key="1">
    <citation type="submission" date="2022-01" db="EMBL/GenBank/DDBJ databases">
        <title>A chromosomal length assembly of Cordylochernes scorpioides.</title>
        <authorList>
            <person name="Zeh D."/>
            <person name="Zeh J."/>
        </authorList>
    </citation>
    <scope>NUCLEOTIDE SEQUENCE [LARGE SCALE GENOMIC DNA]</scope>
    <source>
        <strain evidence="5">IN4F17</strain>
        <tissue evidence="5">Whole Body</tissue>
    </source>
</reference>
<name>A0ABY6LIL3_9ARAC</name>
<gene>
    <name evidence="5" type="ORF">LAZ67_17003081</name>
</gene>
<evidence type="ECO:0000256" key="1">
    <source>
        <dbReference type="ARBA" id="ARBA00006515"/>
    </source>
</evidence>
<dbReference type="SUPFAM" id="SSF51430">
    <property type="entry name" value="NAD(P)-linked oxidoreductase"/>
    <property type="match status" value="1"/>
</dbReference>
<dbReference type="Gene3D" id="3.20.20.100">
    <property type="entry name" value="NADP-dependent oxidoreductase domain"/>
    <property type="match status" value="1"/>
</dbReference>
<protein>
    <submittedName>
        <fullName evidence="5">KCNAB2</fullName>
    </submittedName>
</protein>
<evidence type="ECO:0000256" key="2">
    <source>
        <dbReference type="ARBA" id="ARBA00022857"/>
    </source>
</evidence>